<keyword evidence="5" id="KW-0028">Amino-acid biosynthesis</keyword>
<dbReference type="InterPro" id="IPR050106">
    <property type="entry name" value="HistidinolP_aminotransfase"/>
</dbReference>
<dbReference type="EMBL" id="QUAC01000194">
    <property type="protein sequence ID" value="REK87913.1"/>
    <property type="molecule type" value="Genomic_DNA"/>
</dbReference>
<gene>
    <name evidence="11" type="ORF">DY245_24155</name>
</gene>
<protein>
    <recommendedName>
        <fullName evidence="3">histidinol-phosphate transaminase</fullName>
        <ecNumber evidence="3">2.6.1.9</ecNumber>
    </recommendedName>
</protein>
<dbReference type="GO" id="GO:0000105">
    <property type="term" value="P:L-histidine biosynthetic process"/>
    <property type="evidence" value="ECO:0007669"/>
    <property type="project" value="UniProtKB-KW"/>
</dbReference>
<dbReference type="PANTHER" id="PTHR43643:SF6">
    <property type="entry name" value="HISTIDINOL-PHOSPHATE AMINOTRANSFERASE"/>
    <property type="match status" value="1"/>
</dbReference>
<evidence type="ECO:0000256" key="3">
    <source>
        <dbReference type="ARBA" id="ARBA00012748"/>
    </source>
</evidence>
<proteinExistence type="inferred from homology"/>
<comment type="similarity">
    <text evidence="2">Belongs to the class-II pyridoxal-phosphate-dependent aminotransferase family. Histidinol-phosphate aminotransferase subfamily.</text>
</comment>
<comment type="caution">
    <text evidence="11">The sequence shown here is derived from an EMBL/GenBank/DDBJ whole genome shotgun (WGS) entry which is preliminary data.</text>
</comment>
<keyword evidence="4 11" id="KW-0032">Aminotransferase</keyword>
<sequence>MTFHIRPALTQLSRYRAGGVAVLRRTPESATGPLIQLAQNEGSYGPLPLAQQAVEAAIAAGNRYPEGDYATLRRAVAAHHGIPEERIFVAGGTTAVMHHLSLCLLEPGDEVVFGRPSFLAYHLETLKRGATPVGVPLTPGGAFDTEALLRAITPRTKIVYLANPNNPSGGMLTRDEISAFLDALPSHVVPVLDEAYFEYVDHPDYPDGIAEYAAPHAHRLVVLRTFSKIYGLAGLRVGYAVMPPGLVQAAMSAQVPFEVNTLGLVAAQASLAAPAHEIAHRRHETITHRTLLADALTALGVPSLPSVGNFLQARVGNADAIAAELELQGILVRPLTTWGAPDSIRITVGTREEIDRFVTALAHTSIGSGGG</sequence>
<dbReference type="RefSeq" id="WP_128509320.1">
    <property type="nucleotide sequence ID" value="NZ_QUAC01000194.1"/>
</dbReference>
<evidence type="ECO:0000256" key="4">
    <source>
        <dbReference type="ARBA" id="ARBA00022576"/>
    </source>
</evidence>
<dbReference type="Gene3D" id="3.40.640.10">
    <property type="entry name" value="Type I PLP-dependent aspartate aminotransferase-like (Major domain)"/>
    <property type="match status" value="1"/>
</dbReference>
<dbReference type="GO" id="GO:0030170">
    <property type="term" value="F:pyridoxal phosphate binding"/>
    <property type="evidence" value="ECO:0007669"/>
    <property type="project" value="InterPro"/>
</dbReference>
<dbReference type="GO" id="GO:0004400">
    <property type="term" value="F:histidinol-phosphate transaminase activity"/>
    <property type="evidence" value="ECO:0007669"/>
    <property type="project" value="UniProtKB-EC"/>
</dbReference>
<organism evidence="11 12">
    <name type="scientific">Streptomyces inhibens</name>
    <dbReference type="NCBI Taxonomy" id="2293571"/>
    <lineage>
        <taxon>Bacteria</taxon>
        <taxon>Bacillati</taxon>
        <taxon>Actinomycetota</taxon>
        <taxon>Actinomycetes</taxon>
        <taxon>Kitasatosporales</taxon>
        <taxon>Streptomycetaceae</taxon>
        <taxon>Streptomyces</taxon>
    </lineage>
</organism>
<reference evidence="11 12" key="1">
    <citation type="submission" date="2018-08" db="EMBL/GenBank/DDBJ databases">
        <title>Streptomyces NEAU-D10 sp. nov., a novel Actinomycete isolated from soil.</title>
        <authorList>
            <person name="Jin L."/>
        </authorList>
    </citation>
    <scope>NUCLEOTIDE SEQUENCE [LARGE SCALE GENOMIC DNA]</scope>
    <source>
        <strain evidence="11 12">NEAU-D10</strain>
    </source>
</reference>
<dbReference type="Gene3D" id="3.90.1150.10">
    <property type="entry name" value="Aspartate Aminotransferase, domain 1"/>
    <property type="match status" value="1"/>
</dbReference>
<dbReference type="InterPro" id="IPR004839">
    <property type="entry name" value="Aminotransferase_I/II_large"/>
</dbReference>
<keyword evidence="12" id="KW-1185">Reference proteome</keyword>
<name>A0A371Q0P0_STRIH</name>
<feature type="domain" description="Aminotransferase class I/classII large" evidence="10">
    <location>
        <begin position="34"/>
        <end position="361"/>
    </location>
</feature>
<dbReference type="InterPro" id="IPR015422">
    <property type="entry name" value="PyrdxlP-dep_Trfase_small"/>
</dbReference>
<dbReference type="SUPFAM" id="SSF53383">
    <property type="entry name" value="PLP-dependent transferases"/>
    <property type="match status" value="1"/>
</dbReference>
<evidence type="ECO:0000256" key="7">
    <source>
        <dbReference type="ARBA" id="ARBA00022898"/>
    </source>
</evidence>
<evidence type="ECO:0000256" key="8">
    <source>
        <dbReference type="ARBA" id="ARBA00023102"/>
    </source>
</evidence>
<evidence type="ECO:0000256" key="6">
    <source>
        <dbReference type="ARBA" id="ARBA00022679"/>
    </source>
</evidence>
<dbReference type="CDD" id="cd00609">
    <property type="entry name" value="AAT_like"/>
    <property type="match status" value="1"/>
</dbReference>
<accession>A0A371Q0P0</accession>
<keyword evidence="6 11" id="KW-0808">Transferase</keyword>
<evidence type="ECO:0000313" key="12">
    <source>
        <dbReference type="Proteomes" id="UP000262477"/>
    </source>
</evidence>
<evidence type="ECO:0000313" key="11">
    <source>
        <dbReference type="EMBL" id="REK87913.1"/>
    </source>
</evidence>
<dbReference type="OrthoDB" id="4042503at2"/>
<evidence type="ECO:0000259" key="10">
    <source>
        <dbReference type="Pfam" id="PF00155"/>
    </source>
</evidence>
<comment type="pathway">
    <text evidence="1">Amino-acid biosynthesis; L-histidine biosynthesis; L-histidine from 5-phospho-alpha-D-ribose 1-diphosphate: step 7/9.</text>
</comment>
<dbReference type="Pfam" id="PF00155">
    <property type="entry name" value="Aminotran_1_2"/>
    <property type="match status" value="1"/>
</dbReference>
<keyword evidence="7" id="KW-0663">Pyridoxal phosphate</keyword>
<comment type="catalytic activity">
    <reaction evidence="9">
        <text>L-histidinol phosphate + 2-oxoglutarate = 3-(imidazol-4-yl)-2-oxopropyl phosphate + L-glutamate</text>
        <dbReference type="Rhea" id="RHEA:23744"/>
        <dbReference type="ChEBI" id="CHEBI:16810"/>
        <dbReference type="ChEBI" id="CHEBI:29985"/>
        <dbReference type="ChEBI" id="CHEBI:57766"/>
        <dbReference type="ChEBI" id="CHEBI:57980"/>
        <dbReference type="EC" id="2.6.1.9"/>
    </reaction>
</comment>
<dbReference type="InterPro" id="IPR015424">
    <property type="entry name" value="PyrdxlP-dep_Trfase"/>
</dbReference>
<evidence type="ECO:0000256" key="9">
    <source>
        <dbReference type="ARBA" id="ARBA00047481"/>
    </source>
</evidence>
<evidence type="ECO:0000256" key="1">
    <source>
        <dbReference type="ARBA" id="ARBA00005011"/>
    </source>
</evidence>
<dbReference type="InterPro" id="IPR015421">
    <property type="entry name" value="PyrdxlP-dep_Trfase_major"/>
</dbReference>
<evidence type="ECO:0000256" key="5">
    <source>
        <dbReference type="ARBA" id="ARBA00022605"/>
    </source>
</evidence>
<evidence type="ECO:0000256" key="2">
    <source>
        <dbReference type="ARBA" id="ARBA00007970"/>
    </source>
</evidence>
<dbReference type="PANTHER" id="PTHR43643">
    <property type="entry name" value="HISTIDINOL-PHOSPHATE AMINOTRANSFERASE 2"/>
    <property type="match status" value="1"/>
</dbReference>
<dbReference type="EC" id="2.6.1.9" evidence="3"/>
<dbReference type="AlphaFoldDB" id="A0A371Q0P0"/>
<dbReference type="Proteomes" id="UP000262477">
    <property type="component" value="Unassembled WGS sequence"/>
</dbReference>
<keyword evidence="8" id="KW-0368">Histidine biosynthesis</keyword>